<dbReference type="InterPro" id="IPR029044">
    <property type="entry name" value="Nucleotide-diphossugar_trans"/>
</dbReference>
<evidence type="ECO:0000313" key="3">
    <source>
        <dbReference type="Proteomes" id="UP000019681"/>
    </source>
</evidence>
<dbReference type="PANTHER" id="PTHR48090:SF7">
    <property type="entry name" value="RFBJ PROTEIN"/>
    <property type="match status" value="1"/>
</dbReference>
<dbReference type="AlphaFoldDB" id="A0A017RU71"/>
<reference evidence="2 3" key="1">
    <citation type="journal article" date="2014" name="Genome Announc.">
        <title>Draft Genome Sequence of Fervidicella metallireducens Strain AeBT, an Iron-Reducing Thermoanaerobe from the Great Artesian Basin.</title>
        <authorList>
            <person name="Patel B.K."/>
        </authorList>
    </citation>
    <scope>NUCLEOTIDE SEQUENCE [LARGE SCALE GENOMIC DNA]</scope>
    <source>
        <strain evidence="2 3">AeB</strain>
    </source>
</reference>
<proteinExistence type="predicted"/>
<dbReference type="InterPro" id="IPR001173">
    <property type="entry name" value="Glyco_trans_2-like"/>
</dbReference>
<comment type="caution">
    <text evidence="2">The sequence shown here is derived from an EMBL/GenBank/DDBJ whole genome shotgun (WGS) entry which is preliminary data.</text>
</comment>
<evidence type="ECO:0000313" key="2">
    <source>
        <dbReference type="EMBL" id="EYE87440.1"/>
    </source>
</evidence>
<accession>A0A017RU71</accession>
<dbReference type="RefSeq" id="WP_051515162.1">
    <property type="nucleotide sequence ID" value="NZ_AZQP01000056.1"/>
</dbReference>
<dbReference type="EMBL" id="AZQP01000056">
    <property type="protein sequence ID" value="EYE87440.1"/>
    <property type="molecule type" value="Genomic_DNA"/>
</dbReference>
<dbReference type="SUPFAM" id="SSF53448">
    <property type="entry name" value="Nucleotide-diphospho-sugar transferases"/>
    <property type="match status" value="1"/>
</dbReference>
<keyword evidence="3" id="KW-1185">Reference proteome</keyword>
<organism evidence="2 3">
    <name type="scientific">Fervidicella metallireducens AeB</name>
    <dbReference type="NCBI Taxonomy" id="1403537"/>
    <lineage>
        <taxon>Bacteria</taxon>
        <taxon>Bacillati</taxon>
        <taxon>Bacillota</taxon>
        <taxon>Clostridia</taxon>
        <taxon>Eubacteriales</taxon>
        <taxon>Clostridiaceae</taxon>
        <taxon>Fervidicella</taxon>
    </lineage>
</organism>
<dbReference type="OrthoDB" id="9810303at2"/>
<dbReference type="CDD" id="cd04179">
    <property type="entry name" value="DPM_DPG-synthase_like"/>
    <property type="match status" value="1"/>
</dbReference>
<dbReference type="Pfam" id="PF00535">
    <property type="entry name" value="Glycos_transf_2"/>
    <property type="match status" value="1"/>
</dbReference>
<protein>
    <recommendedName>
        <fullName evidence="1">Glycosyltransferase 2-like domain-containing protein</fullName>
    </recommendedName>
</protein>
<gene>
    <name evidence="2" type="ORF">Q428_13280</name>
</gene>
<feature type="domain" description="Glycosyltransferase 2-like" evidence="1">
    <location>
        <begin position="5"/>
        <end position="124"/>
    </location>
</feature>
<dbReference type="Gene3D" id="3.90.550.10">
    <property type="entry name" value="Spore Coat Polysaccharide Biosynthesis Protein SpsA, Chain A"/>
    <property type="match status" value="1"/>
</dbReference>
<dbReference type="InterPro" id="IPR050256">
    <property type="entry name" value="Glycosyltransferase_2"/>
</dbReference>
<dbReference type="STRING" id="1403537.Q428_13280"/>
<name>A0A017RU71_9CLOT</name>
<dbReference type="PANTHER" id="PTHR48090">
    <property type="entry name" value="UNDECAPRENYL-PHOSPHATE 4-DEOXY-4-FORMAMIDO-L-ARABINOSE TRANSFERASE-RELATED"/>
    <property type="match status" value="1"/>
</dbReference>
<sequence>MKIDIIIPAYNEEKNIDALINEIKMFGNYRIIVVDDGSKDKTFEMIKKYMDVICLKNNKNMGKGYSIKRALDYAKGDFVFLVDGDVYGISEELNEINNYLDKYDCVIFYPVIKGGGFGFLRNFAKYIVKKRTGFEIDWTLSGIRLIKRELLQNIKEDLDDRFAFEISLTLNLLYQRRKILVVNSKFSHRITGKTLFGFIHRGIQFMDVLRFTLK</sequence>
<evidence type="ECO:0000259" key="1">
    <source>
        <dbReference type="Pfam" id="PF00535"/>
    </source>
</evidence>
<dbReference type="Proteomes" id="UP000019681">
    <property type="component" value="Unassembled WGS sequence"/>
</dbReference>